<accession>M1C902</accession>
<name>M1C902_SOLTU</name>
<organism evidence="2 3">
    <name type="scientific">Solanum tuberosum</name>
    <name type="common">Potato</name>
    <dbReference type="NCBI Taxonomy" id="4113"/>
    <lineage>
        <taxon>Eukaryota</taxon>
        <taxon>Viridiplantae</taxon>
        <taxon>Streptophyta</taxon>
        <taxon>Embryophyta</taxon>
        <taxon>Tracheophyta</taxon>
        <taxon>Spermatophyta</taxon>
        <taxon>Magnoliopsida</taxon>
        <taxon>eudicotyledons</taxon>
        <taxon>Gunneridae</taxon>
        <taxon>Pentapetalae</taxon>
        <taxon>asterids</taxon>
        <taxon>lamiids</taxon>
        <taxon>Solanales</taxon>
        <taxon>Solanaceae</taxon>
        <taxon>Solanoideae</taxon>
        <taxon>Solaneae</taxon>
        <taxon>Solanum</taxon>
    </lineage>
</organism>
<dbReference type="EnsemblPlants" id="PGSC0003DMT400062379">
    <property type="protein sequence ID" value="PGSC0003DMT400062379"/>
    <property type="gene ID" value="PGSC0003DMG400024277"/>
</dbReference>
<keyword evidence="3" id="KW-1185">Reference proteome</keyword>
<dbReference type="InParanoid" id="M1C902"/>
<dbReference type="HOGENOM" id="CLU_1456868_0_0_1"/>
<reference evidence="3" key="1">
    <citation type="journal article" date="2011" name="Nature">
        <title>Genome sequence and analysis of the tuber crop potato.</title>
        <authorList>
            <consortium name="The Potato Genome Sequencing Consortium"/>
        </authorList>
    </citation>
    <scope>NUCLEOTIDE SEQUENCE [LARGE SCALE GENOMIC DNA]</scope>
    <source>
        <strain evidence="3">cv. DM1-3 516 R44</strain>
    </source>
</reference>
<evidence type="ECO:0000313" key="2">
    <source>
        <dbReference type="EnsemblPlants" id="PGSC0003DMT400062379"/>
    </source>
</evidence>
<evidence type="ECO:0000256" key="1">
    <source>
        <dbReference type="SAM" id="MobiDB-lite"/>
    </source>
</evidence>
<reference evidence="2" key="2">
    <citation type="submission" date="2015-06" db="UniProtKB">
        <authorList>
            <consortium name="EnsemblPlants"/>
        </authorList>
    </citation>
    <scope>IDENTIFICATION</scope>
    <source>
        <strain evidence="2">DM1-3 516 R44</strain>
    </source>
</reference>
<dbReference type="Gramene" id="PGSC0003DMT400062379">
    <property type="protein sequence ID" value="PGSC0003DMT400062379"/>
    <property type="gene ID" value="PGSC0003DMG400024277"/>
</dbReference>
<sequence length="186" mass="20043">MSTFAKALQDSHYTDFEKSQSHFTNSVEKTLNGHDVALNCCCCSWPETAAAGCSELAGSRGCCCCCRLELLPAMEACWWRRLVAAVAGGFRGCSLRSSRRSEMLLDADGQQLEPLPGGLPGVFAGAWEREEAEGRGGEGSNEEGGRWAVATSKWCDLAGKNGENEREGEGGGGVRRRRKEDEGLKC</sequence>
<dbReference type="AlphaFoldDB" id="M1C902"/>
<feature type="region of interest" description="Disordered" evidence="1">
    <location>
        <begin position="158"/>
        <end position="186"/>
    </location>
</feature>
<protein>
    <submittedName>
        <fullName evidence="2">Uncharacterized protein</fullName>
    </submittedName>
</protein>
<proteinExistence type="predicted"/>
<dbReference type="PaxDb" id="4113-PGSC0003DMT400062379"/>
<evidence type="ECO:0000313" key="3">
    <source>
        <dbReference type="Proteomes" id="UP000011115"/>
    </source>
</evidence>
<dbReference type="Proteomes" id="UP000011115">
    <property type="component" value="Unassembled WGS sequence"/>
</dbReference>